<dbReference type="PANTHER" id="PTHR36509">
    <property type="entry name" value="BLL3101 PROTEIN"/>
    <property type="match status" value="1"/>
</dbReference>
<keyword evidence="4" id="KW-1185">Reference proteome</keyword>
<evidence type="ECO:0000259" key="1">
    <source>
        <dbReference type="Pfam" id="PF06742"/>
    </source>
</evidence>
<proteinExistence type="predicted"/>
<dbReference type="OrthoDB" id="40820at2"/>
<evidence type="ECO:0000313" key="4">
    <source>
        <dbReference type="Proteomes" id="UP000219565"/>
    </source>
</evidence>
<dbReference type="InterPro" id="IPR037050">
    <property type="entry name" value="DUF1254_sf"/>
</dbReference>
<dbReference type="PANTHER" id="PTHR36509:SF2">
    <property type="entry name" value="BLL3101 PROTEIN"/>
    <property type="match status" value="1"/>
</dbReference>
<dbReference type="Proteomes" id="UP000219565">
    <property type="component" value="Unassembled WGS sequence"/>
</dbReference>
<feature type="domain" description="DUF1214" evidence="1">
    <location>
        <begin position="352"/>
        <end position="458"/>
    </location>
</feature>
<dbReference type="RefSeq" id="WP_097245583.1">
    <property type="nucleotide sequence ID" value="NZ_JAMTCV010000015.1"/>
</dbReference>
<accession>A0A285LAX8</accession>
<evidence type="ECO:0000259" key="2">
    <source>
        <dbReference type="Pfam" id="PF06863"/>
    </source>
</evidence>
<gene>
    <name evidence="3" type="ORF">SAMN04244553_3225</name>
</gene>
<evidence type="ECO:0000313" key="3">
    <source>
        <dbReference type="EMBL" id="SNY81623.1"/>
    </source>
</evidence>
<dbReference type="EMBL" id="OBEG01000003">
    <property type="protein sequence ID" value="SNY81623.1"/>
    <property type="molecule type" value="Genomic_DNA"/>
</dbReference>
<dbReference type="Pfam" id="PF06742">
    <property type="entry name" value="DUF1214"/>
    <property type="match status" value="1"/>
</dbReference>
<feature type="domain" description="DUF1254" evidence="2">
    <location>
        <begin position="79"/>
        <end position="215"/>
    </location>
</feature>
<dbReference type="Pfam" id="PF06863">
    <property type="entry name" value="DUF1254"/>
    <property type="match status" value="1"/>
</dbReference>
<dbReference type="STRING" id="1379680.GCA_001612615_04913"/>
<dbReference type="InterPro" id="IPR010679">
    <property type="entry name" value="DUF1254"/>
</dbReference>
<sequence length="475" mass="51205">MNEWDGAHSSGAGREITRRTVLGWATAAAIGLAACDRSTDEEPAVLSEAGIVANDAYIFGYPLVLMHAMRDTALASTPVNRFQHAAALATPDRRGAVGYNLDTLYSTAWLDLSGGPIVLQVPAVDPGRYWLMQIMDAWTNTVHNPSSVRPQVRPGVTTPPFTYVIIGPNWSGALPEELTPLPMPTPTVSVLGRIEVEGAADISRVHDIQRGIRLASLGDWVARRVAPAEPVTPPEPSQPPVEQVADMDARDFFDRLCALMDTDRPAPADEPAMARFAEIGITPGGRVRGLSDAELTTAATDAKRTIDVYVDPETRMFNDWSFDPQAGVYGTDYLHRASVARNGLGANLPQDAIYPTYFGSADDNGTPARYRLRFAAGQTPPVDAFWSLTAYDAEGYLVRNPAGIYAVGHQVPVVPGPDGTIELAIQHDNPGSAVPQGNWLPIPSEGPFSLTMRLYAPRPEAIDGRWQPPPVTLSP</sequence>
<dbReference type="AlphaFoldDB" id="A0A285LAX8"/>
<organism evidence="3 4">
    <name type="scientific">Nocardia amikacinitolerans</name>
    <dbReference type="NCBI Taxonomy" id="756689"/>
    <lineage>
        <taxon>Bacteria</taxon>
        <taxon>Bacillati</taxon>
        <taxon>Actinomycetota</taxon>
        <taxon>Actinomycetes</taxon>
        <taxon>Mycobacteriales</taxon>
        <taxon>Nocardiaceae</taxon>
        <taxon>Nocardia</taxon>
    </lineage>
</organism>
<dbReference type="InterPro" id="IPR010621">
    <property type="entry name" value="DUF1214"/>
</dbReference>
<name>A0A285LAX8_9NOCA</name>
<dbReference type="Gene3D" id="2.60.40.1610">
    <property type="entry name" value="Domain of unknown function DUF1254"/>
    <property type="match status" value="1"/>
</dbReference>
<protein>
    <submittedName>
        <fullName evidence="3">Uncharacterized conserved protein</fullName>
    </submittedName>
</protein>
<dbReference type="InterPro" id="IPR037049">
    <property type="entry name" value="DUF1214_C_sf"/>
</dbReference>
<dbReference type="SUPFAM" id="SSF160935">
    <property type="entry name" value="VPA0735-like"/>
    <property type="match status" value="1"/>
</dbReference>
<reference evidence="3 4" key="1">
    <citation type="submission" date="2017-09" db="EMBL/GenBank/DDBJ databases">
        <authorList>
            <person name="Ehlers B."/>
            <person name="Leendertz F.H."/>
        </authorList>
    </citation>
    <scope>NUCLEOTIDE SEQUENCE [LARGE SCALE GENOMIC DNA]</scope>
    <source>
        <strain evidence="3 4">DSM 45537</strain>
    </source>
</reference>
<dbReference type="Gene3D" id="2.60.120.600">
    <property type="entry name" value="Domain of unknown function DUF1214, C-terminal domain"/>
    <property type="match status" value="1"/>
</dbReference>